<dbReference type="Pfam" id="PF00169">
    <property type="entry name" value="PH"/>
    <property type="match status" value="1"/>
</dbReference>
<dbReference type="SUPFAM" id="SSF50729">
    <property type="entry name" value="PH domain-like"/>
    <property type="match status" value="1"/>
</dbReference>
<evidence type="ECO:0000313" key="2">
    <source>
        <dbReference type="EMBL" id="CAH1405425.1"/>
    </source>
</evidence>
<dbReference type="GO" id="GO:0055037">
    <property type="term" value="C:recycling endosome"/>
    <property type="evidence" value="ECO:0007669"/>
    <property type="project" value="TreeGrafter"/>
</dbReference>
<dbReference type="GO" id="GO:0005829">
    <property type="term" value="C:cytosol"/>
    <property type="evidence" value="ECO:0007669"/>
    <property type="project" value="GOC"/>
</dbReference>
<feature type="domain" description="PH" evidence="1">
    <location>
        <begin position="17"/>
        <end position="113"/>
    </location>
</feature>
<accession>A0A9P0HP16</accession>
<dbReference type="EMBL" id="OV725082">
    <property type="protein sequence ID" value="CAH1405425.1"/>
    <property type="molecule type" value="Genomic_DNA"/>
</dbReference>
<name>A0A9P0HP16_NEZVI</name>
<dbReference type="SMART" id="SM00233">
    <property type="entry name" value="PH"/>
    <property type="match status" value="1"/>
</dbReference>
<dbReference type="PROSITE" id="PS50003">
    <property type="entry name" value="PH_DOMAIN"/>
    <property type="match status" value="1"/>
</dbReference>
<dbReference type="Gene3D" id="2.30.29.30">
    <property type="entry name" value="Pleckstrin-homology domain (PH domain)/Phosphotyrosine-binding domain (PTB)"/>
    <property type="match status" value="1"/>
</dbReference>
<organism evidence="2 3">
    <name type="scientific">Nezara viridula</name>
    <name type="common">Southern green stink bug</name>
    <name type="synonym">Cimex viridulus</name>
    <dbReference type="NCBI Taxonomy" id="85310"/>
    <lineage>
        <taxon>Eukaryota</taxon>
        <taxon>Metazoa</taxon>
        <taxon>Ecdysozoa</taxon>
        <taxon>Arthropoda</taxon>
        <taxon>Hexapoda</taxon>
        <taxon>Insecta</taxon>
        <taxon>Pterygota</taxon>
        <taxon>Neoptera</taxon>
        <taxon>Paraneoptera</taxon>
        <taxon>Hemiptera</taxon>
        <taxon>Heteroptera</taxon>
        <taxon>Panheteroptera</taxon>
        <taxon>Pentatomomorpha</taxon>
        <taxon>Pentatomoidea</taxon>
        <taxon>Pentatomidae</taxon>
        <taxon>Pentatominae</taxon>
        <taxon>Nezara</taxon>
    </lineage>
</organism>
<evidence type="ECO:0000259" key="1">
    <source>
        <dbReference type="PROSITE" id="PS50003"/>
    </source>
</evidence>
<dbReference type="GO" id="GO:0007032">
    <property type="term" value="P:endosome organization"/>
    <property type="evidence" value="ECO:0007669"/>
    <property type="project" value="TreeGrafter"/>
</dbReference>
<dbReference type="AlphaFoldDB" id="A0A9P0HP16"/>
<keyword evidence="3" id="KW-1185">Reference proteome</keyword>
<dbReference type="InterPro" id="IPR045188">
    <property type="entry name" value="Boi1/Boi2-like"/>
</dbReference>
<dbReference type="GO" id="GO:0005802">
    <property type="term" value="C:trans-Golgi network"/>
    <property type="evidence" value="ECO:0007669"/>
    <property type="project" value="TreeGrafter"/>
</dbReference>
<dbReference type="Proteomes" id="UP001152798">
    <property type="component" value="Chromosome 6"/>
</dbReference>
<dbReference type="GO" id="GO:0001881">
    <property type="term" value="P:receptor recycling"/>
    <property type="evidence" value="ECO:0007669"/>
    <property type="project" value="TreeGrafter"/>
</dbReference>
<dbReference type="PANTHER" id="PTHR22902">
    <property type="entry name" value="SESQUIPEDALIAN"/>
    <property type="match status" value="1"/>
</dbReference>
<dbReference type="PANTHER" id="PTHR22902:SF53">
    <property type="entry name" value="INOSITOL PHOSPHATASE INTERACTING PROTEIN, ISOFORM A"/>
    <property type="match status" value="1"/>
</dbReference>
<gene>
    <name evidence="2" type="ORF">NEZAVI_LOCUS13646</name>
</gene>
<reference evidence="2" key="1">
    <citation type="submission" date="2022-01" db="EMBL/GenBank/DDBJ databases">
        <authorList>
            <person name="King R."/>
        </authorList>
    </citation>
    <scope>NUCLEOTIDE SEQUENCE</scope>
</reference>
<dbReference type="InterPro" id="IPR011993">
    <property type="entry name" value="PH-like_dom_sf"/>
</dbReference>
<dbReference type="GO" id="GO:0042147">
    <property type="term" value="P:retrograde transport, endosome to Golgi"/>
    <property type="evidence" value="ECO:0007669"/>
    <property type="project" value="TreeGrafter"/>
</dbReference>
<evidence type="ECO:0000313" key="3">
    <source>
        <dbReference type="Proteomes" id="UP001152798"/>
    </source>
</evidence>
<sequence length="163" mass="18551">MKINEKNLAAFATSPSGIDKEGWLVKRGEVNKAFQKRYFVLKGNLLFYFEKRSDKEPIGVIILEGCTIELAEDEGQFGFKIVFHGQGNRTYILEAESQDSMEQWMKALACASFDYIKLMVTELQRQLDDMEESHFGNYITILEDPYCTTYLNGGTGSDNCNSL</sequence>
<dbReference type="InterPro" id="IPR001849">
    <property type="entry name" value="PH_domain"/>
</dbReference>
<dbReference type="FunFam" id="2.30.29.30:FF:000378">
    <property type="entry name" value="Uncharacterized protein, isoform A"/>
    <property type="match status" value="1"/>
</dbReference>
<dbReference type="GO" id="GO:0005769">
    <property type="term" value="C:early endosome"/>
    <property type="evidence" value="ECO:0007669"/>
    <property type="project" value="TreeGrafter"/>
</dbReference>
<protein>
    <recommendedName>
        <fullName evidence="1">PH domain-containing protein</fullName>
    </recommendedName>
</protein>
<proteinExistence type="predicted"/>
<dbReference type="CDD" id="cd13288">
    <property type="entry name" value="PH_Ses"/>
    <property type="match status" value="1"/>
</dbReference>